<dbReference type="InterPro" id="IPR001296">
    <property type="entry name" value="Glyco_trans_1"/>
</dbReference>
<keyword evidence="4" id="KW-1185">Reference proteome</keyword>
<dbReference type="Proteomes" id="UP000766609">
    <property type="component" value="Unassembled WGS sequence"/>
</dbReference>
<proteinExistence type="predicted"/>
<dbReference type="PANTHER" id="PTHR12526">
    <property type="entry name" value="GLYCOSYLTRANSFERASE"/>
    <property type="match status" value="1"/>
</dbReference>
<name>A0ABS7N4C2_9BACT</name>
<dbReference type="Gene3D" id="3.40.50.2000">
    <property type="entry name" value="Glycogen Phosphorylase B"/>
    <property type="match status" value="2"/>
</dbReference>
<sequence>MKILFLIHKKQARGQEVFAAQLAQEFVQQGLEVNLVSLYPGSFALPFEGNIQCLGLNSSKAIWNPRNWKVFADLVADFQPQIIQANGGDTLKFLALSSFLISDKPKLIFNNGGVMSHYIRNEIQRKANAFFLRRMNGLVSVSKFSQTDLENTFFPRRPHQVIPIGIQIPAYNPKERGDFTWVHIGGFTAEKNHLGLIEIFNRAVIQGIKGNLRLIGEGPLRREIEKEVQVKNLESRVGFLGVSENPWLEVTKPTVLLLPSTIEGMPAVIAEALCLAIPVIAYAVGGIAELKSEFPSLVLVPEKDQSSFLQAMVSVQENYEQYLAKCLKDIEKAKSYFSLKRASRDFFNFYTQV</sequence>
<dbReference type="Pfam" id="PF13439">
    <property type="entry name" value="Glyco_transf_4"/>
    <property type="match status" value="1"/>
</dbReference>
<dbReference type="EMBL" id="JAHVHP010000001">
    <property type="protein sequence ID" value="MBY5950841.1"/>
    <property type="molecule type" value="Genomic_DNA"/>
</dbReference>
<reference evidence="3 4" key="1">
    <citation type="submission" date="2021-06" db="EMBL/GenBank/DDBJ databases">
        <title>44 bacteria genomes isolated from Dapeng, Shenzhen.</title>
        <authorList>
            <person name="Zheng W."/>
            <person name="Yu S."/>
            <person name="Huang Y."/>
        </authorList>
    </citation>
    <scope>NUCLEOTIDE SEQUENCE [LARGE SCALE GENOMIC DNA]</scope>
    <source>
        <strain evidence="3 4">DP5N14-6</strain>
    </source>
</reference>
<dbReference type="PANTHER" id="PTHR12526:SF630">
    <property type="entry name" value="GLYCOSYLTRANSFERASE"/>
    <property type="match status" value="1"/>
</dbReference>
<gene>
    <name evidence="3" type="ORF">KUV23_07645</name>
</gene>
<dbReference type="SUPFAM" id="SSF53756">
    <property type="entry name" value="UDP-Glycosyltransferase/glycogen phosphorylase"/>
    <property type="match status" value="1"/>
</dbReference>
<evidence type="ECO:0000313" key="3">
    <source>
        <dbReference type="EMBL" id="MBY5950841.1"/>
    </source>
</evidence>
<protein>
    <submittedName>
        <fullName evidence="3">Glycosyltransferase</fullName>
    </submittedName>
</protein>
<feature type="domain" description="Glycosyltransferase subfamily 4-like N-terminal" evidence="2">
    <location>
        <begin position="13"/>
        <end position="166"/>
    </location>
</feature>
<feature type="domain" description="Glycosyl transferase family 1" evidence="1">
    <location>
        <begin position="173"/>
        <end position="321"/>
    </location>
</feature>
<dbReference type="RefSeq" id="WP_222583666.1">
    <property type="nucleotide sequence ID" value="NZ_JAHVHP010000001.1"/>
</dbReference>
<dbReference type="CDD" id="cd03811">
    <property type="entry name" value="GT4_GT28_WabH-like"/>
    <property type="match status" value="1"/>
</dbReference>
<comment type="caution">
    <text evidence="3">The sequence shown here is derived from an EMBL/GenBank/DDBJ whole genome shotgun (WGS) entry which is preliminary data.</text>
</comment>
<evidence type="ECO:0000259" key="2">
    <source>
        <dbReference type="Pfam" id="PF13439"/>
    </source>
</evidence>
<evidence type="ECO:0000259" key="1">
    <source>
        <dbReference type="Pfam" id="PF00534"/>
    </source>
</evidence>
<evidence type="ECO:0000313" key="4">
    <source>
        <dbReference type="Proteomes" id="UP000766609"/>
    </source>
</evidence>
<dbReference type="InterPro" id="IPR028098">
    <property type="entry name" value="Glyco_trans_4-like_N"/>
</dbReference>
<accession>A0ABS7N4C2</accession>
<dbReference type="Pfam" id="PF00534">
    <property type="entry name" value="Glycos_transf_1"/>
    <property type="match status" value="1"/>
</dbReference>
<organism evidence="3 4">
    <name type="scientific">Algoriphagus marincola</name>
    <dbReference type="NCBI Taxonomy" id="264027"/>
    <lineage>
        <taxon>Bacteria</taxon>
        <taxon>Pseudomonadati</taxon>
        <taxon>Bacteroidota</taxon>
        <taxon>Cytophagia</taxon>
        <taxon>Cytophagales</taxon>
        <taxon>Cyclobacteriaceae</taxon>
        <taxon>Algoriphagus</taxon>
    </lineage>
</organism>